<dbReference type="GO" id="GO:0003677">
    <property type="term" value="F:DNA binding"/>
    <property type="evidence" value="ECO:0007669"/>
    <property type="project" value="UniProtKB-UniRule"/>
</dbReference>
<dbReference type="PANTHER" id="PTHR24333:SF5">
    <property type="entry name" value="VENT HOMEOBOX"/>
    <property type="match status" value="1"/>
</dbReference>
<feature type="domain" description="Homeobox" evidence="5">
    <location>
        <begin position="31"/>
        <end position="87"/>
    </location>
</feature>
<dbReference type="SUPFAM" id="SSF46689">
    <property type="entry name" value="Homeodomain-like"/>
    <property type="match status" value="1"/>
</dbReference>
<accession>A0A8C3F7S9</accession>
<dbReference type="Proteomes" id="UP000694380">
    <property type="component" value="Unplaced"/>
</dbReference>
<dbReference type="GO" id="GO:0005634">
    <property type="term" value="C:nucleus"/>
    <property type="evidence" value="ECO:0007669"/>
    <property type="project" value="UniProtKB-SubCell"/>
</dbReference>
<keyword evidence="7" id="KW-1185">Reference proteome</keyword>
<comment type="subcellular location">
    <subcellularLocation>
        <location evidence="1 2 3">Nucleus</location>
    </subcellularLocation>
</comment>
<dbReference type="AlphaFoldDB" id="A0A8C3F7S9"/>
<dbReference type="Gene3D" id="1.10.10.60">
    <property type="entry name" value="Homeodomain-like"/>
    <property type="match status" value="1"/>
</dbReference>
<dbReference type="Pfam" id="PF00046">
    <property type="entry name" value="Homeodomain"/>
    <property type="match status" value="1"/>
</dbReference>
<name>A0A8C3F7S9_CHRPI</name>
<reference evidence="6" key="1">
    <citation type="submission" date="2025-08" db="UniProtKB">
        <authorList>
            <consortium name="Ensembl"/>
        </authorList>
    </citation>
    <scope>IDENTIFICATION</scope>
</reference>
<protein>
    <recommendedName>
        <fullName evidence="5">Homeobox domain-containing protein</fullName>
    </recommendedName>
</protein>
<feature type="DNA-binding region" description="Homeobox" evidence="2">
    <location>
        <begin position="33"/>
        <end position="88"/>
    </location>
</feature>
<dbReference type="InterPro" id="IPR009057">
    <property type="entry name" value="Homeodomain-like_sf"/>
</dbReference>
<evidence type="ECO:0000313" key="6">
    <source>
        <dbReference type="Ensembl" id="ENSCPBP00000004290.1"/>
    </source>
</evidence>
<keyword evidence="2 3" id="KW-0539">Nucleus</keyword>
<keyword evidence="2 3" id="KW-0238">DNA-binding</keyword>
<evidence type="ECO:0000259" key="5">
    <source>
        <dbReference type="PROSITE" id="PS50071"/>
    </source>
</evidence>
<evidence type="ECO:0000256" key="3">
    <source>
        <dbReference type="RuleBase" id="RU000682"/>
    </source>
</evidence>
<dbReference type="GeneTree" id="ENSGT00960000190513"/>
<feature type="region of interest" description="Disordered" evidence="4">
    <location>
        <begin position="1"/>
        <end position="39"/>
    </location>
</feature>
<evidence type="ECO:0000256" key="2">
    <source>
        <dbReference type="PROSITE-ProRule" id="PRU00108"/>
    </source>
</evidence>
<evidence type="ECO:0000256" key="4">
    <source>
        <dbReference type="SAM" id="MobiDB-lite"/>
    </source>
</evidence>
<dbReference type="PROSITE" id="PS50071">
    <property type="entry name" value="HOMEOBOX_2"/>
    <property type="match status" value="1"/>
</dbReference>
<evidence type="ECO:0000313" key="7">
    <source>
        <dbReference type="Proteomes" id="UP000694380"/>
    </source>
</evidence>
<sequence length="190" mass="20835">AACAERSWKTPSPRSCPTAEQVPVSQRRGEPQQRRARTAFTPEQVGKLEKTFKRQKYVGAAERRKLAAALQLSEIQVSVRPQSPRQRQPGWGGCVQRRPAHRSMFSIPNLHISSTLHPFLPTSPIFSTYMGPCFPPTPTPSVTFPPPPTHPLSTSRSPVPTASLQICILAPLPTPSALLVGLSFQSPGRE</sequence>
<proteinExistence type="predicted"/>
<dbReference type="InterPro" id="IPR001356">
    <property type="entry name" value="HD"/>
</dbReference>
<reference evidence="6" key="2">
    <citation type="submission" date="2025-09" db="UniProtKB">
        <authorList>
            <consortium name="Ensembl"/>
        </authorList>
    </citation>
    <scope>IDENTIFICATION</scope>
</reference>
<dbReference type="CDD" id="cd00086">
    <property type="entry name" value="homeodomain"/>
    <property type="match status" value="1"/>
</dbReference>
<dbReference type="InterPro" id="IPR050848">
    <property type="entry name" value="Homeobox_TF"/>
</dbReference>
<keyword evidence="2 3" id="KW-0371">Homeobox</keyword>
<dbReference type="SMART" id="SM00389">
    <property type="entry name" value="HOX"/>
    <property type="match status" value="1"/>
</dbReference>
<organism evidence="6 7">
    <name type="scientific">Chrysemys picta bellii</name>
    <name type="common">Western painted turtle</name>
    <name type="synonym">Emys bellii</name>
    <dbReference type="NCBI Taxonomy" id="8478"/>
    <lineage>
        <taxon>Eukaryota</taxon>
        <taxon>Metazoa</taxon>
        <taxon>Chordata</taxon>
        <taxon>Craniata</taxon>
        <taxon>Vertebrata</taxon>
        <taxon>Euteleostomi</taxon>
        <taxon>Archelosauria</taxon>
        <taxon>Testudinata</taxon>
        <taxon>Testudines</taxon>
        <taxon>Cryptodira</taxon>
        <taxon>Durocryptodira</taxon>
        <taxon>Testudinoidea</taxon>
        <taxon>Emydidae</taxon>
        <taxon>Chrysemys</taxon>
    </lineage>
</organism>
<evidence type="ECO:0000256" key="1">
    <source>
        <dbReference type="ARBA" id="ARBA00004123"/>
    </source>
</evidence>
<dbReference type="Ensembl" id="ENSCPBT00000005235.1">
    <property type="protein sequence ID" value="ENSCPBP00000004290.1"/>
    <property type="gene ID" value="ENSCPBG00000003476.1"/>
</dbReference>
<dbReference type="PANTHER" id="PTHR24333">
    <property type="entry name" value="HOMEO BOX HB9 LIKE A-RELATED"/>
    <property type="match status" value="1"/>
</dbReference>